<evidence type="ECO:0000259" key="8">
    <source>
        <dbReference type="PROSITE" id="PS51007"/>
    </source>
</evidence>
<accession>A0A418VUJ4</accession>
<gene>
    <name evidence="9" type="ORF">D3874_25845</name>
</gene>
<evidence type="ECO:0000313" key="10">
    <source>
        <dbReference type="Proteomes" id="UP000284605"/>
    </source>
</evidence>
<feature type="chain" id="PRO_5019141237" evidence="7">
    <location>
        <begin position="17"/>
        <end position="116"/>
    </location>
</feature>
<dbReference type="EMBL" id="QYUK01000016">
    <property type="protein sequence ID" value="RJF80827.1"/>
    <property type="molecule type" value="Genomic_DNA"/>
</dbReference>
<proteinExistence type="predicted"/>
<dbReference type="Gene3D" id="1.10.760.10">
    <property type="entry name" value="Cytochrome c-like domain"/>
    <property type="match status" value="1"/>
</dbReference>
<dbReference type="InterPro" id="IPR009056">
    <property type="entry name" value="Cyt_c-like_dom"/>
</dbReference>
<keyword evidence="10" id="KW-1185">Reference proteome</keyword>
<dbReference type="PANTHER" id="PTHR11961">
    <property type="entry name" value="CYTOCHROME C"/>
    <property type="match status" value="1"/>
</dbReference>
<keyword evidence="2 6" id="KW-0349">Heme</keyword>
<feature type="signal peptide" evidence="7">
    <location>
        <begin position="1"/>
        <end position="16"/>
    </location>
</feature>
<dbReference type="InterPro" id="IPR036909">
    <property type="entry name" value="Cyt_c-like_dom_sf"/>
</dbReference>
<dbReference type="OrthoDB" id="9805828at2"/>
<organism evidence="9 10">
    <name type="scientific">Oleomonas cavernae</name>
    <dbReference type="NCBI Taxonomy" id="2320859"/>
    <lineage>
        <taxon>Bacteria</taxon>
        <taxon>Pseudomonadati</taxon>
        <taxon>Pseudomonadota</taxon>
        <taxon>Alphaproteobacteria</taxon>
        <taxon>Acetobacterales</taxon>
        <taxon>Acetobacteraceae</taxon>
        <taxon>Oleomonas</taxon>
    </lineage>
</organism>
<evidence type="ECO:0000256" key="7">
    <source>
        <dbReference type="SAM" id="SignalP"/>
    </source>
</evidence>
<evidence type="ECO:0000256" key="5">
    <source>
        <dbReference type="ARBA" id="ARBA00023004"/>
    </source>
</evidence>
<evidence type="ECO:0000313" key="9">
    <source>
        <dbReference type="EMBL" id="RJF80827.1"/>
    </source>
</evidence>
<evidence type="ECO:0000256" key="6">
    <source>
        <dbReference type="PROSITE-ProRule" id="PRU00433"/>
    </source>
</evidence>
<keyword evidence="7" id="KW-0732">Signal</keyword>
<dbReference type="Proteomes" id="UP000284605">
    <property type="component" value="Unassembled WGS sequence"/>
</dbReference>
<evidence type="ECO:0000256" key="1">
    <source>
        <dbReference type="ARBA" id="ARBA00022448"/>
    </source>
</evidence>
<evidence type="ECO:0000256" key="3">
    <source>
        <dbReference type="ARBA" id="ARBA00022723"/>
    </source>
</evidence>
<protein>
    <submittedName>
        <fullName evidence="9">Cytochrome c family protein</fullName>
    </submittedName>
</protein>
<reference evidence="9 10" key="1">
    <citation type="submission" date="2018-09" db="EMBL/GenBank/DDBJ databases">
        <authorList>
            <person name="Zhu H."/>
        </authorList>
    </citation>
    <scope>NUCLEOTIDE SEQUENCE [LARGE SCALE GENOMIC DNA]</scope>
    <source>
        <strain evidence="9 10">K1W22B-8</strain>
    </source>
</reference>
<keyword evidence="5 6" id="KW-0408">Iron</keyword>
<evidence type="ECO:0000256" key="2">
    <source>
        <dbReference type="ARBA" id="ARBA00022617"/>
    </source>
</evidence>
<dbReference type="AlphaFoldDB" id="A0A418VUJ4"/>
<sequence>MLVTAALSFLPAAAWAEDTAAGEKVFKKCAACHSVAAGENKIGPTLFGIVGRPVASIEGYHYSDAMKAKGGAWTAEALDTYLTNPGKEVPGTKMSFMGLKKPEDRAAVIDYLRTLK</sequence>
<dbReference type="InterPro" id="IPR002327">
    <property type="entry name" value="Cyt_c_1A/1B"/>
</dbReference>
<feature type="domain" description="Cytochrome c" evidence="8">
    <location>
        <begin position="17"/>
        <end position="116"/>
    </location>
</feature>
<keyword evidence="1" id="KW-0813">Transport</keyword>
<comment type="caution">
    <text evidence="9">The sequence shown here is derived from an EMBL/GenBank/DDBJ whole genome shotgun (WGS) entry which is preliminary data.</text>
</comment>
<dbReference type="PROSITE" id="PS51007">
    <property type="entry name" value="CYTC"/>
    <property type="match status" value="1"/>
</dbReference>
<name>A0A418VUJ4_9PROT</name>
<dbReference type="Pfam" id="PF00034">
    <property type="entry name" value="Cytochrom_C"/>
    <property type="match status" value="1"/>
</dbReference>
<keyword evidence="3 6" id="KW-0479">Metal-binding</keyword>
<evidence type="ECO:0000256" key="4">
    <source>
        <dbReference type="ARBA" id="ARBA00022982"/>
    </source>
</evidence>
<keyword evidence="4" id="KW-0249">Electron transport</keyword>
<dbReference type="GO" id="GO:0009055">
    <property type="term" value="F:electron transfer activity"/>
    <property type="evidence" value="ECO:0007669"/>
    <property type="project" value="InterPro"/>
</dbReference>
<dbReference type="GO" id="GO:0046872">
    <property type="term" value="F:metal ion binding"/>
    <property type="evidence" value="ECO:0007669"/>
    <property type="project" value="UniProtKB-KW"/>
</dbReference>
<dbReference type="GO" id="GO:0020037">
    <property type="term" value="F:heme binding"/>
    <property type="evidence" value="ECO:0007669"/>
    <property type="project" value="InterPro"/>
</dbReference>
<dbReference type="PRINTS" id="PR00604">
    <property type="entry name" value="CYTCHRMECIAB"/>
</dbReference>
<dbReference type="SUPFAM" id="SSF46626">
    <property type="entry name" value="Cytochrome c"/>
    <property type="match status" value="1"/>
</dbReference>